<proteinExistence type="predicted"/>
<organism evidence="1 2">
    <name type="scientific">Halobacterium hubeiense</name>
    <dbReference type="NCBI Taxonomy" id="1407499"/>
    <lineage>
        <taxon>Archaea</taxon>
        <taxon>Methanobacteriati</taxon>
        <taxon>Methanobacteriota</taxon>
        <taxon>Stenosarchaea group</taxon>
        <taxon>Halobacteria</taxon>
        <taxon>Halobacteriales</taxon>
        <taxon>Halobacteriaceae</taxon>
        <taxon>Halobacterium</taxon>
    </lineage>
</organism>
<dbReference type="AlphaFoldDB" id="A0A0U5H4P4"/>
<sequence>MATPAKNDLYQLIDHRRTWKRRRRLTPQVNLRQPTPRCDSVLRDVRGAIPGGHEFSRGFAE</sequence>
<dbReference type="STRING" id="1407499.HHUB_3510"/>
<name>A0A0U5H4P4_9EURY</name>
<evidence type="ECO:0000313" key="2">
    <source>
        <dbReference type="Proteomes" id="UP000066737"/>
    </source>
</evidence>
<dbReference type="Proteomes" id="UP000066737">
    <property type="component" value="Chromosome I"/>
</dbReference>
<dbReference type="EMBL" id="LN831302">
    <property type="protein sequence ID" value="CQH61650.1"/>
    <property type="molecule type" value="Genomic_DNA"/>
</dbReference>
<protein>
    <submittedName>
        <fullName evidence="1">Uncharacterized protein</fullName>
    </submittedName>
</protein>
<evidence type="ECO:0000313" key="1">
    <source>
        <dbReference type="EMBL" id="CQH61650.1"/>
    </source>
</evidence>
<gene>
    <name evidence="1" type="ORF">HHUB_3510</name>
</gene>
<accession>A0A0U5H4P4</accession>
<keyword evidence="2" id="KW-1185">Reference proteome</keyword>
<dbReference type="KEGG" id="hhb:Hhub_3510"/>
<reference evidence="2" key="1">
    <citation type="journal article" date="2016" name="Environ. Microbiol.">
        <title>The complete genome of a viable archaeum isolated from 123-million-year-old rock salt.</title>
        <authorList>
            <person name="Jaakkola S.T."/>
            <person name="Pfeiffer F."/>
            <person name="Ravantti J.J."/>
            <person name="Guo Q."/>
            <person name="Liu Y."/>
            <person name="Chen X."/>
            <person name="Ma H."/>
            <person name="Yang C."/>
            <person name="Oksanen H.M."/>
            <person name="Bamford D.H."/>
        </authorList>
    </citation>
    <scope>NUCLEOTIDE SEQUENCE</scope>
    <source>
        <strain evidence="2">JI20-1</strain>
    </source>
</reference>